<dbReference type="PANTHER" id="PTHR36310">
    <property type="entry name" value="CYCLIN-DEPENDENT PROTEIN KINASE INHIBITOR SMR11"/>
    <property type="match status" value="1"/>
</dbReference>
<evidence type="ECO:0000313" key="1">
    <source>
        <dbReference type="EMBL" id="GAA0173834.1"/>
    </source>
</evidence>
<sequence>MGDIDTTVEIKKVCTKRVNESRSPQMNTNGDVVLVSDDSVVESPVFSVESISMGSSDGDPMVPITPHSKGEGVDCRLGVDDSLSPLVFPKKLIDCDSKGGGFIERECDSLSAFSSPNRKLLHCDSLINDGGLFSEDSPCTPKKDVFNPFAPGPDKLNLAPYRRKYTEELKFSVARKLQFDLCTKFTPDSEDVAVSEEEMLFQSVYSDILEAIISTQDKENGKVSFELPLSDGCRTPVRAPRLSGVSDTCPGAPVKGSNRCRRIDKEIIRKLEF</sequence>
<name>A0AAV3RBS2_LITER</name>
<reference evidence="1 2" key="1">
    <citation type="submission" date="2024-01" db="EMBL/GenBank/DDBJ databases">
        <title>The complete chloroplast genome sequence of Lithospermum erythrorhizon: insights into the phylogenetic relationship among Boraginaceae species and the maternal lineages of purple gromwells.</title>
        <authorList>
            <person name="Okada T."/>
            <person name="Watanabe K."/>
        </authorList>
    </citation>
    <scope>NUCLEOTIDE SEQUENCE [LARGE SCALE GENOMIC DNA]</scope>
</reference>
<dbReference type="Proteomes" id="UP001454036">
    <property type="component" value="Unassembled WGS sequence"/>
</dbReference>
<dbReference type="EMBL" id="BAABME010026397">
    <property type="protein sequence ID" value="GAA0173834.1"/>
    <property type="molecule type" value="Genomic_DNA"/>
</dbReference>
<dbReference type="PANTHER" id="PTHR36310:SF1">
    <property type="entry name" value="CYCLIN-DEPENDENT PROTEIN KINASE INHIBITOR SMR11"/>
    <property type="match status" value="1"/>
</dbReference>
<gene>
    <name evidence="1" type="ORF">LIER_41601</name>
</gene>
<organism evidence="1 2">
    <name type="scientific">Lithospermum erythrorhizon</name>
    <name type="common">Purple gromwell</name>
    <name type="synonym">Lithospermum officinale var. erythrorhizon</name>
    <dbReference type="NCBI Taxonomy" id="34254"/>
    <lineage>
        <taxon>Eukaryota</taxon>
        <taxon>Viridiplantae</taxon>
        <taxon>Streptophyta</taxon>
        <taxon>Embryophyta</taxon>
        <taxon>Tracheophyta</taxon>
        <taxon>Spermatophyta</taxon>
        <taxon>Magnoliopsida</taxon>
        <taxon>eudicotyledons</taxon>
        <taxon>Gunneridae</taxon>
        <taxon>Pentapetalae</taxon>
        <taxon>asterids</taxon>
        <taxon>lamiids</taxon>
        <taxon>Boraginales</taxon>
        <taxon>Boraginaceae</taxon>
        <taxon>Boraginoideae</taxon>
        <taxon>Lithospermeae</taxon>
        <taxon>Lithospermum</taxon>
    </lineage>
</organism>
<keyword evidence="2" id="KW-1185">Reference proteome</keyword>
<accession>A0AAV3RBS2</accession>
<dbReference type="AlphaFoldDB" id="A0AAV3RBS2"/>
<evidence type="ECO:0000313" key="2">
    <source>
        <dbReference type="Proteomes" id="UP001454036"/>
    </source>
</evidence>
<protein>
    <submittedName>
        <fullName evidence="1">Uncharacterized protein</fullName>
    </submittedName>
</protein>
<comment type="caution">
    <text evidence="1">The sequence shown here is derived from an EMBL/GenBank/DDBJ whole genome shotgun (WGS) entry which is preliminary data.</text>
</comment>
<proteinExistence type="predicted"/>
<dbReference type="InterPro" id="IPR038971">
    <property type="entry name" value="SMR11/SMR16"/>
</dbReference>